<evidence type="ECO:0000313" key="3">
    <source>
        <dbReference type="Proteomes" id="UP000792457"/>
    </source>
</evidence>
<protein>
    <recommendedName>
        <fullName evidence="1">PiggyBac transposable element-derived protein domain-containing protein</fullName>
    </recommendedName>
</protein>
<dbReference type="PANTHER" id="PTHR46599">
    <property type="entry name" value="PIGGYBAC TRANSPOSABLE ELEMENT-DERIVED PROTEIN 4"/>
    <property type="match status" value="1"/>
</dbReference>
<organism evidence="2 3">
    <name type="scientific">Ladona fulva</name>
    <name type="common">Scarce chaser dragonfly</name>
    <name type="synonym">Libellula fulva</name>
    <dbReference type="NCBI Taxonomy" id="123851"/>
    <lineage>
        <taxon>Eukaryota</taxon>
        <taxon>Metazoa</taxon>
        <taxon>Ecdysozoa</taxon>
        <taxon>Arthropoda</taxon>
        <taxon>Hexapoda</taxon>
        <taxon>Insecta</taxon>
        <taxon>Pterygota</taxon>
        <taxon>Palaeoptera</taxon>
        <taxon>Odonata</taxon>
        <taxon>Epiprocta</taxon>
        <taxon>Anisoptera</taxon>
        <taxon>Libelluloidea</taxon>
        <taxon>Libellulidae</taxon>
        <taxon>Ladona</taxon>
    </lineage>
</organism>
<reference evidence="2" key="1">
    <citation type="submission" date="2013-04" db="EMBL/GenBank/DDBJ databases">
        <authorList>
            <person name="Qu J."/>
            <person name="Murali S.C."/>
            <person name="Bandaranaike D."/>
            <person name="Bellair M."/>
            <person name="Blankenburg K."/>
            <person name="Chao H."/>
            <person name="Dinh H."/>
            <person name="Doddapaneni H."/>
            <person name="Downs B."/>
            <person name="Dugan-Rocha S."/>
            <person name="Elkadiri S."/>
            <person name="Gnanaolivu R.D."/>
            <person name="Hernandez B."/>
            <person name="Javaid M."/>
            <person name="Jayaseelan J.C."/>
            <person name="Lee S."/>
            <person name="Li M."/>
            <person name="Ming W."/>
            <person name="Munidasa M."/>
            <person name="Muniz J."/>
            <person name="Nguyen L."/>
            <person name="Ongeri F."/>
            <person name="Osuji N."/>
            <person name="Pu L.-L."/>
            <person name="Puazo M."/>
            <person name="Qu C."/>
            <person name="Quiroz J."/>
            <person name="Raj R."/>
            <person name="Weissenberger G."/>
            <person name="Xin Y."/>
            <person name="Zou X."/>
            <person name="Han Y."/>
            <person name="Richards S."/>
            <person name="Worley K."/>
            <person name="Muzny D."/>
            <person name="Gibbs R."/>
        </authorList>
    </citation>
    <scope>NUCLEOTIDE SEQUENCE</scope>
    <source>
        <strain evidence="2">Sampled in the wild</strain>
    </source>
</reference>
<dbReference type="AlphaFoldDB" id="A0A8K0KDU6"/>
<keyword evidence="3" id="KW-1185">Reference proteome</keyword>
<accession>A0A8K0KDU6</accession>
<dbReference type="OrthoDB" id="6146839at2759"/>
<comment type="caution">
    <text evidence="2">The sequence shown here is derived from an EMBL/GenBank/DDBJ whole genome shotgun (WGS) entry which is preliminary data.</text>
</comment>
<dbReference type="PANTHER" id="PTHR46599:SF3">
    <property type="entry name" value="PIGGYBAC TRANSPOSABLE ELEMENT-DERIVED PROTEIN 4"/>
    <property type="match status" value="1"/>
</dbReference>
<gene>
    <name evidence="2" type="ORF">J437_LFUL017304</name>
</gene>
<sequence length="151" mass="17768">MPEQLKRKKLKKGEVADFQKGKIMVLRWKDKKEVTLLSTVHNNEMQVVEKRGLVVRKPSVVLDYNQTMGSVDKVDQHLADYRIPRKREKKYYKKLFFHFMELCMWNSFVLYKKTGGKSAHLDYRLDVIEEMIEVYHPSVTSPKVGRPLAGP</sequence>
<feature type="domain" description="PiggyBac transposable element-derived protein" evidence="1">
    <location>
        <begin position="1"/>
        <end position="108"/>
    </location>
</feature>
<evidence type="ECO:0000313" key="2">
    <source>
        <dbReference type="EMBL" id="KAG8233326.1"/>
    </source>
</evidence>
<dbReference type="Pfam" id="PF13843">
    <property type="entry name" value="DDE_Tnp_1_7"/>
    <property type="match status" value="1"/>
</dbReference>
<name>A0A8K0KDU6_LADFU</name>
<reference evidence="2" key="2">
    <citation type="submission" date="2017-10" db="EMBL/GenBank/DDBJ databases">
        <title>Ladona fulva Genome sequencing and assembly.</title>
        <authorList>
            <person name="Murali S."/>
            <person name="Richards S."/>
            <person name="Bandaranaike D."/>
            <person name="Bellair M."/>
            <person name="Blankenburg K."/>
            <person name="Chao H."/>
            <person name="Dinh H."/>
            <person name="Doddapaneni H."/>
            <person name="Dugan-Rocha S."/>
            <person name="Elkadiri S."/>
            <person name="Gnanaolivu R."/>
            <person name="Hernandez B."/>
            <person name="Skinner E."/>
            <person name="Javaid M."/>
            <person name="Lee S."/>
            <person name="Li M."/>
            <person name="Ming W."/>
            <person name="Munidasa M."/>
            <person name="Muniz J."/>
            <person name="Nguyen L."/>
            <person name="Hughes D."/>
            <person name="Osuji N."/>
            <person name="Pu L.-L."/>
            <person name="Puazo M."/>
            <person name="Qu C."/>
            <person name="Quiroz J."/>
            <person name="Raj R."/>
            <person name="Weissenberger G."/>
            <person name="Xin Y."/>
            <person name="Zou X."/>
            <person name="Han Y."/>
            <person name="Worley K."/>
            <person name="Muzny D."/>
            <person name="Gibbs R."/>
        </authorList>
    </citation>
    <scope>NUCLEOTIDE SEQUENCE</scope>
    <source>
        <strain evidence="2">Sampled in the wild</strain>
    </source>
</reference>
<dbReference type="EMBL" id="KZ308710">
    <property type="protein sequence ID" value="KAG8233326.1"/>
    <property type="molecule type" value="Genomic_DNA"/>
</dbReference>
<evidence type="ECO:0000259" key="1">
    <source>
        <dbReference type="Pfam" id="PF13843"/>
    </source>
</evidence>
<proteinExistence type="predicted"/>
<dbReference type="InterPro" id="IPR029526">
    <property type="entry name" value="PGBD"/>
</dbReference>
<dbReference type="Proteomes" id="UP000792457">
    <property type="component" value="Unassembled WGS sequence"/>
</dbReference>